<dbReference type="Proteomes" id="UP000564644">
    <property type="component" value="Unassembled WGS sequence"/>
</dbReference>
<dbReference type="InterPro" id="IPR007837">
    <property type="entry name" value="DinB"/>
</dbReference>
<sequence>MYSTLQQAVQDLQAESAMTLKVLDALTDASLAQPIVEGHRTLGQLAWHLATSFQSILGQAGLQFDAPTSKSEAPATAEGIAESYRTASEAAIAAIQAQWTDATLQEQRLMFGMFDWSVSETIARFIRHQAHHRGQLMVLMRQAGLAVPGVYGPSKEEMEAMSASR</sequence>
<dbReference type="GO" id="GO:0046872">
    <property type="term" value="F:metal ion binding"/>
    <property type="evidence" value="ECO:0007669"/>
    <property type="project" value="UniProtKB-KW"/>
</dbReference>
<evidence type="ECO:0000256" key="2">
    <source>
        <dbReference type="ARBA" id="ARBA00022723"/>
    </source>
</evidence>
<organism evidence="4 5">
    <name type="scientific">Cohnella zeiphila</name>
    <dbReference type="NCBI Taxonomy" id="2761120"/>
    <lineage>
        <taxon>Bacteria</taxon>
        <taxon>Bacillati</taxon>
        <taxon>Bacillota</taxon>
        <taxon>Bacilli</taxon>
        <taxon>Bacillales</taxon>
        <taxon>Paenibacillaceae</taxon>
        <taxon>Cohnella</taxon>
    </lineage>
</organism>
<dbReference type="Gene3D" id="1.20.120.450">
    <property type="entry name" value="dinb family like domain"/>
    <property type="match status" value="1"/>
</dbReference>
<accession>A0A7X0VVG0</accession>
<evidence type="ECO:0000256" key="3">
    <source>
        <dbReference type="PIRSR" id="PIRSR607837-1"/>
    </source>
</evidence>
<protein>
    <submittedName>
        <fullName evidence="4">DinB family protein</fullName>
    </submittedName>
</protein>
<dbReference type="InterPro" id="IPR034660">
    <property type="entry name" value="DinB/YfiT-like"/>
</dbReference>
<feature type="binding site" evidence="3">
    <location>
        <position position="48"/>
    </location>
    <ligand>
        <name>a divalent metal cation</name>
        <dbReference type="ChEBI" id="CHEBI:60240"/>
    </ligand>
</feature>
<keyword evidence="2 3" id="KW-0479">Metal-binding</keyword>
<proteinExistence type="inferred from homology"/>
<dbReference type="Pfam" id="PF05163">
    <property type="entry name" value="DinB"/>
    <property type="match status" value="1"/>
</dbReference>
<dbReference type="EMBL" id="JACJVO010000017">
    <property type="protein sequence ID" value="MBB6732114.1"/>
    <property type="molecule type" value="Genomic_DNA"/>
</dbReference>
<comment type="similarity">
    <text evidence="1">Belongs to the DinB family.</text>
</comment>
<dbReference type="RefSeq" id="WP_185129781.1">
    <property type="nucleotide sequence ID" value="NZ_JACJVO010000017.1"/>
</dbReference>
<evidence type="ECO:0000313" key="5">
    <source>
        <dbReference type="Proteomes" id="UP000564644"/>
    </source>
</evidence>
<name>A0A7X0VVG0_9BACL</name>
<gene>
    <name evidence="4" type="ORF">H7C18_14430</name>
</gene>
<keyword evidence="5" id="KW-1185">Reference proteome</keyword>
<feature type="binding site" evidence="3">
    <location>
        <position position="132"/>
    </location>
    <ligand>
        <name>a divalent metal cation</name>
        <dbReference type="ChEBI" id="CHEBI:60240"/>
    </ligand>
</feature>
<dbReference type="SUPFAM" id="SSF109854">
    <property type="entry name" value="DinB/YfiT-like putative metalloenzymes"/>
    <property type="match status" value="1"/>
</dbReference>
<evidence type="ECO:0000256" key="1">
    <source>
        <dbReference type="ARBA" id="ARBA00008635"/>
    </source>
</evidence>
<feature type="binding site" evidence="3">
    <location>
        <position position="128"/>
    </location>
    <ligand>
        <name>a divalent metal cation</name>
        <dbReference type="ChEBI" id="CHEBI:60240"/>
    </ligand>
</feature>
<reference evidence="4 5" key="1">
    <citation type="submission" date="2020-08" db="EMBL/GenBank/DDBJ databases">
        <title>Cohnella phylogeny.</title>
        <authorList>
            <person name="Dunlap C."/>
        </authorList>
    </citation>
    <scope>NUCLEOTIDE SEQUENCE [LARGE SCALE GENOMIC DNA]</scope>
    <source>
        <strain evidence="4 5">CBP 2801</strain>
    </source>
</reference>
<dbReference type="AlphaFoldDB" id="A0A7X0VVG0"/>
<evidence type="ECO:0000313" key="4">
    <source>
        <dbReference type="EMBL" id="MBB6732114.1"/>
    </source>
</evidence>
<comment type="caution">
    <text evidence="4">The sequence shown here is derived from an EMBL/GenBank/DDBJ whole genome shotgun (WGS) entry which is preliminary data.</text>
</comment>